<dbReference type="CDD" id="cd04301">
    <property type="entry name" value="NAT_SF"/>
    <property type="match status" value="1"/>
</dbReference>
<dbReference type="InterPro" id="IPR000182">
    <property type="entry name" value="GNAT_dom"/>
</dbReference>
<gene>
    <name evidence="2" type="ORF">HMPREF2086_01977</name>
</gene>
<name>V8C666_9HELI</name>
<accession>V8C666</accession>
<dbReference type="SUPFAM" id="SSF55729">
    <property type="entry name" value="Acyl-CoA N-acyltransferases (Nat)"/>
    <property type="match status" value="1"/>
</dbReference>
<proteinExistence type="predicted"/>
<evidence type="ECO:0000313" key="3">
    <source>
        <dbReference type="Proteomes" id="UP000018731"/>
    </source>
</evidence>
<sequence>MQNQHIIHIRPMSIDDYEAVAHLWAHIEGFYIRSVDDSREGIERFLKRNPNLSVVAEITSQKDKQGHDLVLRGLALQSKDSKPKIVGSILCGHDGRYGSIYHACVHKDFRLQGIGKSMVAYALEGFKRECITSIALIAFSENLIGNAFWKTQGWDLRTNANRYELSLNTQNTLTKI</sequence>
<dbReference type="Pfam" id="PF00583">
    <property type="entry name" value="Acetyltransf_1"/>
    <property type="match status" value="1"/>
</dbReference>
<feature type="domain" description="N-acetyltransferase" evidence="1">
    <location>
        <begin position="7"/>
        <end position="174"/>
    </location>
</feature>
<protein>
    <recommendedName>
        <fullName evidence="1">N-acetyltransferase domain-containing protein</fullName>
    </recommendedName>
</protein>
<organism evidence="2 3">
    <name type="scientific">Helicobacter macacae MIT 99-5501</name>
    <dbReference type="NCBI Taxonomy" id="1357400"/>
    <lineage>
        <taxon>Bacteria</taxon>
        <taxon>Pseudomonadati</taxon>
        <taxon>Campylobacterota</taxon>
        <taxon>Epsilonproteobacteria</taxon>
        <taxon>Campylobacterales</taxon>
        <taxon>Helicobacteraceae</taxon>
        <taxon>Helicobacter</taxon>
    </lineage>
</organism>
<dbReference type="Gene3D" id="3.40.630.30">
    <property type="match status" value="1"/>
</dbReference>
<evidence type="ECO:0000313" key="2">
    <source>
        <dbReference type="EMBL" id="ETD22246.1"/>
    </source>
</evidence>
<dbReference type="AlphaFoldDB" id="V8C666"/>
<dbReference type="EMBL" id="AZJI01000010">
    <property type="protein sequence ID" value="ETD22246.1"/>
    <property type="molecule type" value="Genomic_DNA"/>
</dbReference>
<dbReference type="PROSITE" id="PS51186">
    <property type="entry name" value="GNAT"/>
    <property type="match status" value="1"/>
</dbReference>
<dbReference type="PATRIC" id="fig|1357400.3.peg.2676"/>
<reference evidence="2 3" key="1">
    <citation type="journal article" date="2014" name="Genome Announc.">
        <title>Draft genome sequences of six enterohepatic helicobacter species isolated from humans and one from rhesus macaques.</title>
        <authorList>
            <person name="Shen Z."/>
            <person name="Sheh A."/>
            <person name="Young S.K."/>
            <person name="Abouelliel A."/>
            <person name="Ward D.V."/>
            <person name="Earl A.M."/>
            <person name="Fox J.G."/>
        </authorList>
    </citation>
    <scope>NUCLEOTIDE SEQUENCE [LARGE SCALE GENOMIC DNA]</scope>
    <source>
        <strain evidence="2 3">MIT 99-5501</strain>
    </source>
</reference>
<dbReference type="HOGENOM" id="CLU_013985_34_1_7"/>
<dbReference type="RefSeq" id="WP_023928819.1">
    <property type="nucleotide sequence ID" value="NZ_KI669456.1"/>
</dbReference>
<dbReference type="STRING" id="1357400.HMPREF2086_01977"/>
<evidence type="ECO:0000259" key="1">
    <source>
        <dbReference type="PROSITE" id="PS51186"/>
    </source>
</evidence>
<comment type="caution">
    <text evidence="2">The sequence shown here is derived from an EMBL/GenBank/DDBJ whole genome shotgun (WGS) entry which is preliminary data.</text>
</comment>
<dbReference type="Proteomes" id="UP000018731">
    <property type="component" value="Unassembled WGS sequence"/>
</dbReference>
<dbReference type="OrthoDB" id="1821130at2"/>
<dbReference type="InterPro" id="IPR016181">
    <property type="entry name" value="Acyl_CoA_acyltransferase"/>
</dbReference>
<dbReference type="GO" id="GO:0016747">
    <property type="term" value="F:acyltransferase activity, transferring groups other than amino-acyl groups"/>
    <property type="evidence" value="ECO:0007669"/>
    <property type="project" value="InterPro"/>
</dbReference>
<dbReference type="eggNOG" id="COG0456">
    <property type="taxonomic scope" value="Bacteria"/>
</dbReference>
<keyword evidence="3" id="KW-1185">Reference proteome</keyword>